<accession>A0A6B0UCN7</accession>
<protein>
    <submittedName>
        <fullName evidence="1">Uncharacterized protein</fullName>
    </submittedName>
</protein>
<dbReference type="AlphaFoldDB" id="A0A6B0UCN7"/>
<sequence>MLNRLPRANLLIASSPALACSVESVRTTSITSQRDNFLISSSGTPNFLSSCLALLSDRRRRSASVPVTVFFTGCWLPPSSLDCWGLFGTRT</sequence>
<evidence type="ECO:0000313" key="1">
    <source>
        <dbReference type="EMBL" id="MXU86425.1"/>
    </source>
</evidence>
<proteinExistence type="predicted"/>
<dbReference type="EMBL" id="GIFC01004342">
    <property type="protein sequence ID" value="MXU86425.1"/>
    <property type="molecule type" value="Transcribed_RNA"/>
</dbReference>
<reference evidence="1" key="1">
    <citation type="submission" date="2019-12" db="EMBL/GenBank/DDBJ databases">
        <title>An insight into the sialome of adult female Ixodes ricinus ticks feeding for 6 days.</title>
        <authorList>
            <person name="Perner J."/>
            <person name="Ribeiro J.M.C."/>
        </authorList>
    </citation>
    <scope>NUCLEOTIDE SEQUENCE</scope>
    <source>
        <strain evidence="1">Semi-engorged</strain>
        <tissue evidence="1">Salivary glands</tissue>
    </source>
</reference>
<organism evidence="1">
    <name type="scientific">Ixodes ricinus</name>
    <name type="common">Common tick</name>
    <name type="synonym">Acarus ricinus</name>
    <dbReference type="NCBI Taxonomy" id="34613"/>
    <lineage>
        <taxon>Eukaryota</taxon>
        <taxon>Metazoa</taxon>
        <taxon>Ecdysozoa</taxon>
        <taxon>Arthropoda</taxon>
        <taxon>Chelicerata</taxon>
        <taxon>Arachnida</taxon>
        <taxon>Acari</taxon>
        <taxon>Parasitiformes</taxon>
        <taxon>Ixodida</taxon>
        <taxon>Ixodoidea</taxon>
        <taxon>Ixodidae</taxon>
        <taxon>Ixodinae</taxon>
        <taxon>Ixodes</taxon>
    </lineage>
</organism>
<name>A0A6B0UCN7_IXORI</name>